<gene>
    <name evidence="1" type="ORF">EGS84_24890</name>
</gene>
<dbReference type="Proteomes" id="UP000282299">
    <property type="component" value="Unassembled WGS sequence"/>
</dbReference>
<organism evidence="1 2">
    <name type="scientific">Citrobacter koseri</name>
    <name type="common">Citrobacter diversus</name>
    <dbReference type="NCBI Taxonomy" id="545"/>
    <lineage>
        <taxon>Bacteria</taxon>
        <taxon>Pseudomonadati</taxon>
        <taxon>Pseudomonadota</taxon>
        <taxon>Gammaproteobacteria</taxon>
        <taxon>Enterobacterales</taxon>
        <taxon>Enterobacteriaceae</taxon>
        <taxon>Citrobacter</taxon>
    </lineage>
</organism>
<name>A0AAQ1A729_CITKO</name>
<dbReference type="EMBL" id="RKIT01000002">
    <property type="protein sequence ID" value="RSC19962.1"/>
    <property type="molecule type" value="Genomic_DNA"/>
</dbReference>
<protein>
    <submittedName>
        <fullName evidence="1">Uncharacterized protein</fullName>
    </submittedName>
</protein>
<evidence type="ECO:0000313" key="1">
    <source>
        <dbReference type="EMBL" id="RSC19962.1"/>
    </source>
</evidence>
<dbReference type="AlphaFoldDB" id="A0AAQ1A729"/>
<sequence length="65" mass="7170">MKLVNCTSTSGKGENGINQVVLITLMINQPPARSLIYFSSGRKKARILRCIKPDGGEKRLIRPTV</sequence>
<reference evidence="2" key="1">
    <citation type="submission" date="2018-10" db="EMBL/GenBank/DDBJ databases">
        <title>FDA dAtabase for Regulatory Grade micrObial Sequences (FDA-ARGOS): Supporting development and validation of Infectious Disease Dx tests.</title>
        <authorList>
            <person name="Goldberg B."/>
            <person name="Campos J."/>
            <person name="Tallon L."/>
            <person name="Sadzewicz L."/>
            <person name="Zhao X."/>
            <person name="Vavikolanu K."/>
            <person name="Mehta A."/>
            <person name="Aluvathingal J."/>
            <person name="Nadendla S."/>
            <person name="Geyer C."/>
            <person name="Nandy P."/>
            <person name="Yan Y."/>
            <person name="Sichtig H."/>
        </authorList>
    </citation>
    <scope>NUCLEOTIDE SEQUENCE [LARGE SCALE GENOMIC DNA]</scope>
    <source>
        <strain evidence="2">FDAARGOS_526</strain>
    </source>
</reference>
<proteinExistence type="predicted"/>
<evidence type="ECO:0000313" key="2">
    <source>
        <dbReference type="Proteomes" id="UP000282299"/>
    </source>
</evidence>
<accession>A0AAQ1A729</accession>
<comment type="caution">
    <text evidence="1">The sequence shown here is derived from an EMBL/GenBank/DDBJ whole genome shotgun (WGS) entry which is preliminary data.</text>
</comment>